<proteinExistence type="predicted"/>
<evidence type="ECO:0008006" key="3">
    <source>
        <dbReference type="Google" id="ProtNLM"/>
    </source>
</evidence>
<organism evidence="1 2">
    <name type="scientific">Umboniibacter marinipuniceus</name>
    <dbReference type="NCBI Taxonomy" id="569599"/>
    <lineage>
        <taxon>Bacteria</taxon>
        <taxon>Pseudomonadati</taxon>
        <taxon>Pseudomonadota</taxon>
        <taxon>Gammaproteobacteria</taxon>
        <taxon>Cellvibrionales</taxon>
        <taxon>Cellvibrionaceae</taxon>
        <taxon>Umboniibacter</taxon>
    </lineage>
</organism>
<gene>
    <name evidence="1" type="ORF">DFR27_2506</name>
</gene>
<sequence>MLRVVTIIFTLSIIGCSNTSTYDFATPGILDVETRAHSVKVTFNQDAWQWSSLSVAYKDMLPRVLEIDRLLDCNAGSEPLISTIAEMTKPEHLSGDGGQSDTDNGLQTAISSFVSVTYTATEVGDARLVEYRCENQSLASNNAV</sequence>
<accession>A0A3L9ZYH2</accession>
<name>A0A3L9ZYH2_9GAMM</name>
<keyword evidence="2" id="KW-1185">Reference proteome</keyword>
<evidence type="ECO:0000313" key="2">
    <source>
        <dbReference type="Proteomes" id="UP000267187"/>
    </source>
</evidence>
<dbReference type="RefSeq" id="WP_121877801.1">
    <property type="nucleotide sequence ID" value="NZ_REFJ01000013.1"/>
</dbReference>
<dbReference type="PROSITE" id="PS51257">
    <property type="entry name" value="PROKAR_LIPOPROTEIN"/>
    <property type="match status" value="1"/>
</dbReference>
<protein>
    <recommendedName>
        <fullName evidence="3">Lipoprotein</fullName>
    </recommendedName>
</protein>
<comment type="caution">
    <text evidence="1">The sequence shown here is derived from an EMBL/GenBank/DDBJ whole genome shotgun (WGS) entry which is preliminary data.</text>
</comment>
<dbReference type="Proteomes" id="UP000267187">
    <property type="component" value="Unassembled WGS sequence"/>
</dbReference>
<evidence type="ECO:0000313" key="1">
    <source>
        <dbReference type="EMBL" id="RMA77496.1"/>
    </source>
</evidence>
<reference evidence="1 2" key="1">
    <citation type="submission" date="2018-10" db="EMBL/GenBank/DDBJ databases">
        <title>Genomic Encyclopedia of Type Strains, Phase IV (KMG-IV): sequencing the most valuable type-strain genomes for metagenomic binning, comparative biology and taxonomic classification.</title>
        <authorList>
            <person name="Goeker M."/>
        </authorList>
    </citation>
    <scope>NUCLEOTIDE SEQUENCE [LARGE SCALE GENOMIC DNA]</scope>
    <source>
        <strain evidence="1 2">DSM 25080</strain>
    </source>
</reference>
<dbReference type="AlphaFoldDB" id="A0A3L9ZYH2"/>
<dbReference type="EMBL" id="REFJ01000013">
    <property type="protein sequence ID" value="RMA77496.1"/>
    <property type="molecule type" value="Genomic_DNA"/>
</dbReference>